<organism evidence="7 8">
    <name type="scientific">Alcaligenes endophyticus</name>
    <dbReference type="NCBI Taxonomy" id="1929088"/>
    <lineage>
        <taxon>Bacteria</taxon>
        <taxon>Pseudomonadati</taxon>
        <taxon>Pseudomonadota</taxon>
        <taxon>Betaproteobacteria</taxon>
        <taxon>Burkholderiales</taxon>
        <taxon>Alcaligenaceae</taxon>
        <taxon>Alcaligenes</taxon>
    </lineage>
</organism>
<name>A0ABT8EH55_9BURK</name>
<evidence type="ECO:0000256" key="4">
    <source>
        <dbReference type="HAMAP-Rule" id="MF_00689"/>
    </source>
</evidence>
<dbReference type="RefSeq" id="WP_266122075.1">
    <property type="nucleotide sequence ID" value="NZ_JAJHNU010000001.1"/>
</dbReference>
<feature type="domain" description="N-end aminoacyl transferase N-terminal" evidence="5">
    <location>
        <begin position="20"/>
        <end position="90"/>
    </location>
</feature>
<dbReference type="Proteomes" id="UP001168613">
    <property type="component" value="Unassembled WGS sequence"/>
</dbReference>
<reference evidence="7" key="1">
    <citation type="submission" date="2021-11" db="EMBL/GenBank/DDBJ databases">
        <title>Draft genome sequence of Alcaligenes endophyticus type strain CCUG 75668T.</title>
        <authorList>
            <person name="Salva-Serra F."/>
            <person name="Duran R.E."/>
            <person name="Seeger M."/>
            <person name="Moore E.R.B."/>
            <person name="Jaen-Luchoro D."/>
        </authorList>
    </citation>
    <scope>NUCLEOTIDE SEQUENCE</scope>
    <source>
        <strain evidence="7">CCUG 75668</strain>
    </source>
</reference>
<dbReference type="InterPro" id="IPR007471">
    <property type="entry name" value="N-end_Aminoacyl_Trfase_N"/>
</dbReference>
<keyword evidence="1 4" id="KW-0963">Cytoplasm</keyword>
<dbReference type="EC" id="2.3.2.29" evidence="4"/>
<dbReference type="NCBIfam" id="NF002341">
    <property type="entry name" value="PRK01305.1-1"/>
    <property type="match status" value="1"/>
</dbReference>
<dbReference type="Pfam" id="PF04377">
    <property type="entry name" value="ATE_C"/>
    <property type="match status" value="1"/>
</dbReference>
<feature type="domain" description="N-end rule aminoacyl transferase C-terminal" evidence="6">
    <location>
        <begin position="110"/>
        <end position="231"/>
    </location>
</feature>
<comment type="catalytic activity">
    <reaction evidence="4">
        <text>N-terminal L-glutamyl-[protein] + L-leucyl-tRNA(Leu) = N-terminal L-leucyl-L-glutamyl-[protein] + tRNA(Leu) + H(+)</text>
        <dbReference type="Rhea" id="RHEA:50412"/>
        <dbReference type="Rhea" id="RHEA-COMP:9613"/>
        <dbReference type="Rhea" id="RHEA-COMP:9622"/>
        <dbReference type="Rhea" id="RHEA-COMP:12664"/>
        <dbReference type="Rhea" id="RHEA-COMP:12668"/>
        <dbReference type="ChEBI" id="CHEBI:15378"/>
        <dbReference type="ChEBI" id="CHEBI:64721"/>
        <dbReference type="ChEBI" id="CHEBI:78442"/>
        <dbReference type="ChEBI" id="CHEBI:78494"/>
        <dbReference type="ChEBI" id="CHEBI:133041"/>
        <dbReference type="EC" id="2.3.2.29"/>
    </reaction>
</comment>
<evidence type="ECO:0000259" key="5">
    <source>
        <dbReference type="Pfam" id="PF04376"/>
    </source>
</evidence>
<evidence type="ECO:0000256" key="2">
    <source>
        <dbReference type="ARBA" id="ARBA00022679"/>
    </source>
</evidence>
<comment type="similarity">
    <text evidence="4">Belongs to the R-transferase family. Bpt subfamily.</text>
</comment>
<protein>
    <recommendedName>
        <fullName evidence="4">Aspartate/glutamate leucyltransferase</fullName>
        <ecNumber evidence="4">2.3.2.29</ecNumber>
    </recommendedName>
</protein>
<dbReference type="PANTHER" id="PTHR21367:SF1">
    <property type="entry name" value="ARGINYL-TRNA--PROTEIN TRANSFERASE 1"/>
    <property type="match status" value="1"/>
</dbReference>
<dbReference type="InterPro" id="IPR030700">
    <property type="entry name" value="N-end_Aminoacyl_Trfase"/>
</dbReference>
<comment type="catalytic activity">
    <reaction evidence="4">
        <text>N-terminal L-aspartyl-[protein] + L-leucyl-tRNA(Leu) = N-terminal L-leucyl-L-aspartyl-[protein] + tRNA(Leu) + H(+)</text>
        <dbReference type="Rhea" id="RHEA:50420"/>
        <dbReference type="Rhea" id="RHEA-COMP:9613"/>
        <dbReference type="Rhea" id="RHEA-COMP:9622"/>
        <dbReference type="Rhea" id="RHEA-COMP:12669"/>
        <dbReference type="Rhea" id="RHEA-COMP:12674"/>
        <dbReference type="ChEBI" id="CHEBI:15378"/>
        <dbReference type="ChEBI" id="CHEBI:64720"/>
        <dbReference type="ChEBI" id="CHEBI:78442"/>
        <dbReference type="ChEBI" id="CHEBI:78494"/>
        <dbReference type="ChEBI" id="CHEBI:133042"/>
        <dbReference type="EC" id="2.3.2.29"/>
    </reaction>
</comment>
<dbReference type="SUPFAM" id="SSF55729">
    <property type="entry name" value="Acyl-CoA N-acyltransferases (Nat)"/>
    <property type="match status" value="1"/>
</dbReference>
<dbReference type="InterPro" id="IPR007472">
    <property type="entry name" value="N-end_Aminoacyl_Trfase_C"/>
</dbReference>
<dbReference type="Pfam" id="PF04376">
    <property type="entry name" value="ATE_N"/>
    <property type="match status" value="1"/>
</dbReference>
<dbReference type="NCBIfam" id="NF002346">
    <property type="entry name" value="PRK01305.2-3"/>
    <property type="match status" value="1"/>
</dbReference>
<comment type="subcellular location">
    <subcellularLocation>
        <location evidence="4">Cytoplasm</location>
    </subcellularLocation>
</comment>
<dbReference type="HAMAP" id="MF_00689">
    <property type="entry name" value="Bpt"/>
    <property type="match status" value="1"/>
</dbReference>
<dbReference type="InterPro" id="IPR016181">
    <property type="entry name" value="Acyl_CoA_acyltransferase"/>
</dbReference>
<dbReference type="GO" id="GO:0004057">
    <property type="term" value="F:arginyl-tRNA--protein transferase activity"/>
    <property type="evidence" value="ECO:0007669"/>
    <property type="project" value="UniProtKB-EC"/>
</dbReference>
<keyword evidence="3 4" id="KW-0012">Acyltransferase</keyword>
<proteinExistence type="inferred from homology"/>
<comment type="caution">
    <text evidence="7">The sequence shown here is derived from an EMBL/GenBank/DDBJ whole genome shotgun (WGS) entry which is preliminary data.</text>
</comment>
<evidence type="ECO:0000259" key="6">
    <source>
        <dbReference type="Pfam" id="PF04377"/>
    </source>
</evidence>
<keyword evidence="2 4" id="KW-0808">Transferase</keyword>
<sequence>MSLTKPTPLQDLQFYSTASYPCSYLTNKQARSLVATPAHLITPSLYTGLVHKGFRRSGTFTYRPYCDQCQACIPIRCHAPQHEPNRTQRKVWKQHQHLQTNILPLQWNPEHYELYHRYQKARHAGAGMDEDNQTQYAQFLLHSHIDSRLLEFRDSTGVLKIVSIIDILEDGLSAVYTFFDTDPKASYGVYAILWQLDYCRQHELPWLYLGYWIAESRKMAYKIGYRPYQLLRNGHWEWPA</sequence>
<evidence type="ECO:0000256" key="3">
    <source>
        <dbReference type="ARBA" id="ARBA00023315"/>
    </source>
</evidence>
<evidence type="ECO:0000313" key="7">
    <source>
        <dbReference type="EMBL" id="MDN4120621.1"/>
    </source>
</evidence>
<comment type="function">
    <text evidence="4">Functions in the N-end rule pathway of protein degradation where it conjugates Leu from its aminoacyl-tRNA to the N-termini of proteins containing an N-terminal aspartate or glutamate.</text>
</comment>
<keyword evidence="8" id="KW-1185">Reference proteome</keyword>
<dbReference type="InterPro" id="IPR017138">
    <property type="entry name" value="Asp_Glu_LeuTrfase"/>
</dbReference>
<dbReference type="PIRSF" id="PIRSF037208">
    <property type="entry name" value="ATE_pro_prd"/>
    <property type="match status" value="1"/>
</dbReference>
<dbReference type="NCBIfam" id="NF002342">
    <property type="entry name" value="PRK01305.1-3"/>
    <property type="match status" value="1"/>
</dbReference>
<accession>A0ABT8EH55</accession>
<dbReference type="EMBL" id="JAJHNU010000001">
    <property type="protein sequence ID" value="MDN4120621.1"/>
    <property type="molecule type" value="Genomic_DNA"/>
</dbReference>
<evidence type="ECO:0000313" key="8">
    <source>
        <dbReference type="Proteomes" id="UP001168613"/>
    </source>
</evidence>
<gene>
    <name evidence="4" type="primary">bpt</name>
    <name evidence="7" type="ORF">LMS43_04890</name>
</gene>
<dbReference type="PANTHER" id="PTHR21367">
    <property type="entry name" value="ARGININE-TRNA-PROTEIN TRANSFERASE 1"/>
    <property type="match status" value="1"/>
</dbReference>
<evidence type="ECO:0000256" key="1">
    <source>
        <dbReference type="ARBA" id="ARBA00022490"/>
    </source>
</evidence>